<dbReference type="OrthoDB" id="10262929at2759"/>
<dbReference type="Pfam" id="PF21771">
    <property type="entry name" value="CFAP58_CC"/>
    <property type="match status" value="1"/>
</dbReference>
<evidence type="ECO:0000313" key="5">
    <source>
        <dbReference type="EMBL" id="CAE1249032.1"/>
    </source>
</evidence>
<name>A0A812BYG8_ACAPH</name>
<evidence type="ECO:0000256" key="3">
    <source>
        <dbReference type="SAM" id="MobiDB-lite"/>
    </source>
</evidence>
<evidence type="ECO:0000259" key="4">
    <source>
        <dbReference type="Pfam" id="PF21771"/>
    </source>
</evidence>
<feature type="coiled-coil region" evidence="2">
    <location>
        <begin position="124"/>
        <end position="238"/>
    </location>
</feature>
<evidence type="ECO:0000313" key="6">
    <source>
        <dbReference type="Proteomes" id="UP000597762"/>
    </source>
</evidence>
<keyword evidence="1 2" id="KW-0175">Coiled coil</keyword>
<comment type="caution">
    <text evidence="5">The sequence shown here is derived from an EMBL/GenBank/DDBJ whole genome shotgun (WGS) entry which is preliminary data.</text>
</comment>
<feature type="coiled-coil region" evidence="2">
    <location>
        <begin position="411"/>
        <end position="508"/>
    </location>
</feature>
<proteinExistence type="predicted"/>
<feature type="coiled-coil region" evidence="2">
    <location>
        <begin position="558"/>
        <end position="641"/>
    </location>
</feature>
<evidence type="ECO:0000256" key="1">
    <source>
        <dbReference type="ARBA" id="ARBA00023054"/>
    </source>
</evidence>
<feature type="compositionally biased region" description="Basic and acidic residues" evidence="3">
    <location>
        <begin position="1"/>
        <end position="18"/>
    </location>
</feature>
<organism evidence="5 6">
    <name type="scientific">Acanthosepion pharaonis</name>
    <name type="common">Pharaoh cuttlefish</name>
    <name type="synonym">Sepia pharaonis</name>
    <dbReference type="NCBI Taxonomy" id="158019"/>
    <lineage>
        <taxon>Eukaryota</taxon>
        <taxon>Metazoa</taxon>
        <taxon>Spiralia</taxon>
        <taxon>Lophotrochozoa</taxon>
        <taxon>Mollusca</taxon>
        <taxon>Cephalopoda</taxon>
        <taxon>Coleoidea</taxon>
        <taxon>Decapodiformes</taxon>
        <taxon>Sepiida</taxon>
        <taxon>Sepiina</taxon>
        <taxon>Sepiidae</taxon>
        <taxon>Acanthosepion</taxon>
    </lineage>
</organism>
<dbReference type="EMBL" id="CAHIKZ030001008">
    <property type="protein sequence ID" value="CAE1249032.1"/>
    <property type="molecule type" value="Genomic_DNA"/>
</dbReference>
<protein>
    <recommendedName>
        <fullName evidence="4">Cilia- and flagella-associated protein 58 central coiled coil domain-containing protein</fullName>
    </recommendedName>
</protein>
<dbReference type="InterPro" id="IPR049270">
    <property type="entry name" value="CFAP58_CC"/>
</dbReference>
<reference evidence="5" key="1">
    <citation type="submission" date="2021-01" db="EMBL/GenBank/DDBJ databases">
        <authorList>
            <person name="Li R."/>
            <person name="Bekaert M."/>
        </authorList>
    </citation>
    <scope>NUCLEOTIDE SEQUENCE</scope>
    <source>
        <strain evidence="5">Farmed</strain>
    </source>
</reference>
<dbReference type="PANTHER" id="PTHR32083:SF34">
    <property type="entry name" value="COILED-COIL DOMAIN-CONTAINING PROTEIN 146"/>
    <property type="match status" value="1"/>
</dbReference>
<dbReference type="GO" id="GO:0005856">
    <property type="term" value="C:cytoskeleton"/>
    <property type="evidence" value="ECO:0007669"/>
    <property type="project" value="TreeGrafter"/>
</dbReference>
<dbReference type="AlphaFoldDB" id="A0A812BYG8"/>
<keyword evidence="6" id="KW-1185">Reference proteome</keyword>
<feature type="region of interest" description="Disordered" evidence="3">
    <location>
        <begin position="841"/>
        <end position="895"/>
    </location>
</feature>
<feature type="region of interest" description="Disordered" evidence="3">
    <location>
        <begin position="1"/>
        <end position="31"/>
    </location>
</feature>
<accession>A0A812BYG8</accession>
<evidence type="ECO:0000256" key="2">
    <source>
        <dbReference type="SAM" id="Coils"/>
    </source>
</evidence>
<feature type="domain" description="Cilia- and flagella-associated protein 58 central coiled coil" evidence="4">
    <location>
        <begin position="349"/>
        <end position="638"/>
    </location>
</feature>
<gene>
    <name evidence="5" type="ORF">SPHA_26409</name>
</gene>
<dbReference type="Proteomes" id="UP000597762">
    <property type="component" value="Unassembled WGS sequence"/>
</dbReference>
<sequence length="895" mass="105600">MEKASEEEAGDKEVKEGDVGPFDSVSEVPEESDDLIVAIPPPFVQHTEEQTEAVVSPAFKVLDDLYKQGLLSSTKSGSLKQKYLELHQVLTLMEDEKAILQKEASRLPKEGELEEKIKHIQKITEEMRKEIYQKCQDLKQLQEEHGNIQSLYEKDEKEYEKLNEKIGLLKSEFLEISSLPNQTAKETDKLSRKKNEVEKKKNQVKKEYDECLASLMQLQKQAIQLEKEKNEMREQTDRTLLSQLEMEANIDHKWKAFQLTKEKVAQLKTERDELDISLCQALVEKKKIYEMFTLKSREKEMDTRIQKKSELQLKVAADNFNQIKTIYDKMNVQKESMPGVDEDLQQRKNDLLAENEMISRNLESQKSLTAMEHVRLERSAESEQNLLYDQSDIRTELKELKRLSTIKTEERDQKAREKKRADSRYRDTKEELTSKYIIIEDHKKKYKEKKSRLKTFAKKYELIKNDRNKYVTLIQTCTQKAGEMREKIKILQNEIEILRTAVLQKDKQLHKERLRHMHSVVVRDGLRNELDKQHRVAIELDERYDQQKMETMKLNYMINQAEDQMIKLRKRYENAIQARNKKGEALIKLNSDVCLFYEKHNVQKDLIKRGNIEMENLEQELKILHLEKNMYQRELSLLQKELPDKRNLLEELTTSQIQLTQCRNQSAELEKSIINRTDESAIRFLAGKDPTPEELQDKIKKTEMQLAEVEMHLMEKELIDEQVTHLCERIKCKAELGKDDTLDLAKKINDLQHKIKDTTRKMMALTAEVSMKQASNIMSQRQLKEMEQLLEQCYVRMERGEAPTEEMEQEWLKLMQREQQQKLQQQEKQMVKEEENLLDNGEVTTAEQRPNAYIPDDETELPIPRPYGKHAPFKPTETGSNMRHIRKPNPKPIEI</sequence>
<dbReference type="PANTHER" id="PTHR32083">
    <property type="entry name" value="CILIA AND FLAGELLA-ASSOCIATED PROTEIN 58-RELATED"/>
    <property type="match status" value="1"/>
</dbReference>